<dbReference type="Gene3D" id="2.30.180.10">
    <property type="entry name" value="FAS1 domain"/>
    <property type="match status" value="2"/>
</dbReference>
<dbReference type="PROSITE" id="PS50213">
    <property type="entry name" value="FAS1"/>
    <property type="match status" value="1"/>
</dbReference>
<evidence type="ECO:0000259" key="3">
    <source>
        <dbReference type="PROSITE" id="PS50213"/>
    </source>
</evidence>
<feature type="transmembrane region" description="Helical" evidence="1">
    <location>
        <begin position="276"/>
        <end position="294"/>
    </location>
</feature>
<dbReference type="GeneID" id="28823342"/>
<feature type="chain" id="PRO_5007288061" evidence="2">
    <location>
        <begin position="19"/>
        <end position="295"/>
    </location>
</feature>
<dbReference type="SMART" id="SM00554">
    <property type="entry name" value="FAS1"/>
    <property type="match status" value="2"/>
</dbReference>
<dbReference type="Pfam" id="PF02469">
    <property type="entry name" value="Fasciclin"/>
    <property type="match status" value="1"/>
</dbReference>
<accession>A0A132BAY7</accession>
<gene>
    <name evidence="4" type="ORF">LY89DRAFT_676720</name>
</gene>
<organism evidence="4 5">
    <name type="scientific">Mollisia scopiformis</name>
    <name type="common">Conifer needle endophyte fungus</name>
    <name type="synonym">Phialocephala scopiformis</name>
    <dbReference type="NCBI Taxonomy" id="149040"/>
    <lineage>
        <taxon>Eukaryota</taxon>
        <taxon>Fungi</taxon>
        <taxon>Dikarya</taxon>
        <taxon>Ascomycota</taxon>
        <taxon>Pezizomycotina</taxon>
        <taxon>Leotiomycetes</taxon>
        <taxon>Helotiales</taxon>
        <taxon>Mollisiaceae</taxon>
        <taxon>Mollisia</taxon>
    </lineage>
</organism>
<keyword evidence="1" id="KW-0812">Transmembrane</keyword>
<evidence type="ECO:0000313" key="4">
    <source>
        <dbReference type="EMBL" id="KUJ08827.1"/>
    </source>
</evidence>
<name>A0A132BAY7_MOLSC</name>
<keyword evidence="1" id="KW-1133">Transmembrane helix</keyword>
<keyword evidence="5" id="KW-1185">Reference proteome</keyword>
<dbReference type="EMBL" id="KQ947434">
    <property type="protein sequence ID" value="KUJ08827.1"/>
    <property type="molecule type" value="Genomic_DNA"/>
</dbReference>
<keyword evidence="2" id="KW-0732">Signal</keyword>
<feature type="signal peptide" evidence="2">
    <location>
        <begin position="1"/>
        <end position="18"/>
    </location>
</feature>
<evidence type="ECO:0000256" key="2">
    <source>
        <dbReference type="SAM" id="SignalP"/>
    </source>
</evidence>
<dbReference type="InterPro" id="IPR036378">
    <property type="entry name" value="FAS1_dom_sf"/>
</dbReference>
<dbReference type="OrthoDB" id="286301at2759"/>
<dbReference type="STRING" id="149040.A0A132BAY7"/>
<feature type="domain" description="FAS1" evidence="3">
    <location>
        <begin position="20"/>
        <end position="258"/>
    </location>
</feature>
<protein>
    <submittedName>
        <fullName evidence="4">FAS1 domain-containing protein</fullName>
    </submittedName>
</protein>
<dbReference type="Proteomes" id="UP000070700">
    <property type="component" value="Unassembled WGS sequence"/>
</dbReference>
<evidence type="ECO:0000256" key="1">
    <source>
        <dbReference type="SAM" id="Phobius"/>
    </source>
</evidence>
<dbReference type="RefSeq" id="XP_018063182.1">
    <property type="nucleotide sequence ID" value="XM_018213616.1"/>
</dbReference>
<dbReference type="InterPro" id="IPR000782">
    <property type="entry name" value="FAS1_domain"/>
</dbReference>
<dbReference type="SUPFAM" id="SSF82153">
    <property type="entry name" value="FAS1 domain"/>
    <property type="match status" value="2"/>
</dbReference>
<keyword evidence="1" id="KW-0472">Membrane</keyword>
<dbReference type="KEGG" id="psco:LY89DRAFT_676720"/>
<evidence type="ECO:0000313" key="5">
    <source>
        <dbReference type="Proteomes" id="UP000070700"/>
    </source>
</evidence>
<dbReference type="InParanoid" id="A0A132BAY7"/>
<proteinExistence type="predicted"/>
<dbReference type="AlphaFoldDB" id="A0A132BAY7"/>
<sequence length="295" mass="30581">MKLSTILAVALFGISTYADTMSLIDALKYRANATKFADFLLANPDILAIYNSTTVQTVFAPTDDNFVTPLRRRDTSSQQQQLQYQYTNQLTGLEDLAPSNLPGGVIHTGLPAPQAGGTQATVSEKVAANTTTRRRNVPSTGIKILSGLGNSVNILTGDIPYCNGLIQSTDGFFTIPSPLSSTLNSTGLSTLSSLLSSANLTNTFDSSSSITSTSYTSLAGETLTITVNNGVYYVNGARIVKSDVIVGNGVAHTIDQVLVPAAPAIVYTGGSGGLRAGSLGLGLAAGVVVLGLLIL</sequence>
<reference evidence="4 5" key="1">
    <citation type="submission" date="2015-10" db="EMBL/GenBank/DDBJ databases">
        <title>Full genome of DAOMC 229536 Phialocephala scopiformis, a fungal endophyte of spruce producing the potent anti-insectan compound rugulosin.</title>
        <authorList>
            <consortium name="DOE Joint Genome Institute"/>
            <person name="Walker A.K."/>
            <person name="Frasz S.L."/>
            <person name="Seifert K.A."/>
            <person name="Miller J.D."/>
            <person name="Mondo S.J."/>
            <person name="Labutti K."/>
            <person name="Lipzen A."/>
            <person name="Dockter R."/>
            <person name="Kennedy M."/>
            <person name="Grigoriev I.V."/>
            <person name="Spatafora J.W."/>
        </authorList>
    </citation>
    <scope>NUCLEOTIDE SEQUENCE [LARGE SCALE GENOMIC DNA]</scope>
    <source>
        <strain evidence="4 5">CBS 120377</strain>
    </source>
</reference>